<evidence type="ECO:0000313" key="2">
    <source>
        <dbReference type="Proteomes" id="UP000799539"/>
    </source>
</evidence>
<dbReference type="Proteomes" id="UP000799539">
    <property type="component" value="Unassembled WGS sequence"/>
</dbReference>
<evidence type="ECO:0000313" key="1">
    <source>
        <dbReference type="EMBL" id="KAF2209732.1"/>
    </source>
</evidence>
<organism evidence="1 2">
    <name type="scientific">Cercospora zeae-maydis SCOH1-5</name>
    <dbReference type="NCBI Taxonomy" id="717836"/>
    <lineage>
        <taxon>Eukaryota</taxon>
        <taxon>Fungi</taxon>
        <taxon>Dikarya</taxon>
        <taxon>Ascomycota</taxon>
        <taxon>Pezizomycotina</taxon>
        <taxon>Dothideomycetes</taxon>
        <taxon>Dothideomycetidae</taxon>
        <taxon>Mycosphaerellales</taxon>
        <taxon>Mycosphaerellaceae</taxon>
        <taxon>Cercospora</taxon>
    </lineage>
</organism>
<dbReference type="EMBL" id="ML992685">
    <property type="protein sequence ID" value="KAF2209732.1"/>
    <property type="molecule type" value="Genomic_DNA"/>
</dbReference>
<proteinExistence type="predicted"/>
<protein>
    <submittedName>
        <fullName evidence="1">Uncharacterized protein</fullName>
    </submittedName>
</protein>
<reference evidence="1" key="1">
    <citation type="journal article" date="2020" name="Stud. Mycol.">
        <title>101 Dothideomycetes genomes: a test case for predicting lifestyles and emergence of pathogens.</title>
        <authorList>
            <person name="Haridas S."/>
            <person name="Albert R."/>
            <person name="Binder M."/>
            <person name="Bloem J."/>
            <person name="Labutti K."/>
            <person name="Salamov A."/>
            <person name="Andreopoulos B."/>
            <person name="Baker S."/>
            <person name="Barry K."/>
            <person name="Bills G."/>
            <person name="Bluhm B."/>
            <person name="Cannon C."/>
            <person name="Castanera R."/>
            <person name="Culley D."/>
            <person name="Daum C."/>
            <person name="Ezra D."/>
            <person name="Gonzalez J."/>
            <person name="Henrissat B."/>
            <person name="Kuo A."/>
            <person name="Liang C."/>
            <person name="Lipzen A."/>
            <person name="Lutzoni F."/>
            <person name="Magnuson J."/>
            <person name="Mondo S."/>
            <person name="Nolan M."/>
            <person name="Ohm R."/>
            <person name="Pangilinan J."/>
            <person name="Park H.-J."/>
            <person name="Ramirez L."/>
            <person name="Alfaro M."/>
            <person name="Sun H."/>
            <person name="Tritt A."/>
            <person name="Yoshinaga Y."/>
            <person name="Zwiers L.-H."/>
            <person name="Turgeon B."/>
            <person name="Goodwin S."/>
            <person name="Spatafora J."/>
            <person name="Crous P."/>
            <person name="Grigoriev I."/>
        </authorList>
    </citation>
    <scope>NUCLEOTIDE SEQUENCE</scope>
    <source>
        <strain evidence="1">SCOH1-5</strain>
    </source>
</reference>
<sequence>MEPRMTRPSCSHHLVRCNQKESLSRGRWLLSGDLEAVAWCSFGCRELRGGLIRAPSAGLESLVPPRRLQHSASGRWRTAVRSTSGVADRDLLDANLEDFPFWKCGTFRDDNDSPDLHSSVPVRFPCSGLFCSALWLDFWALMV</sequence>
<gene>
    <name evidence="1" type="ORF">CERZMDRAFT_91300</name>
</gene>
<keyword evidence="2" id="KW-1185">Reference proteome</keyword>
<dbReference type="AlphaFoldDB" id="A0A6A6F775"/>
<name>A0A6A6F775_9PEZI</name>
<accession>A0A6A6F775</accession>